<gene>
    <name evidence="1" type="ORF">PITC_095350</name>
</gene>
<evidence type="ECO:0000313" key="2">
    <source>
        <dbReference type="Proteomes" id="UP000030104"/>
    </source>
</evidence>
<accession>A0A0A2KQW1</accession>
<protein>
    <submittedName>
        <fullName evidence="1">Uncharacterized protein</fullName>
    </submittedName>
</protein>
<dbReference type="AlphaFoldDB" id="A0A0A2KQW1"/>
<dbReference type="PhylomeDB" id="A0A0A2KQW1"/>
<dbReference type="HOGENOM" id="CLU_162122_0_0_1"/>
<organism evidence="1 2">
    <name type="scientific">Penicillium italicum</name>
    <name type="common">Blue mold</name>
    <dbReference type="NCBI Taxonomy" id="40296"/>
    <lineage>
        <taxon>Eukaryota</taxon>
        <taxon>Fungi</taxon>
        <taxon>Dikarya</taxon>
        <taxon>Ascomycota</taxon>
        <taxon>Pezizomycotina</taxon>
        <taxon>Eurotiomycetes</taxon>
        <taxon>Eurotiomycetidae</taxon>
        <taxon>Eurotiales</taxon>
        <taxon>Aspergillaceae</taxon>
        <taxon>Penicillium</taxon>
    </lineage>
</organism>
<dbReference type="Proteomes" id="UP000030104">
    <property type="component" value="Unassembled WGS sequence"/>
</dbReference>
<sequence length="126" mass="13917">MEQLQTVDVTHTAEEDEGLIAHFTEITSFRDCVVEGWVTSKPVAILGKVYSAPRVLGPDANVAAVVVKLNSHNGIVKIVNGEREVEVFHTRPSEQEKTTMIILERGHHCIVLGNSSTKFVKKTQHS</sequence>
<dbReference type="OrthoDB" id="4352867at2759"/>
<evidence type="ECO:0000313" key="1">
    <source>
        <dbReference type="EMBL" id="KGO69353.1"/>
    </source>
</evidence>
<reference evidence="1 2" key="1">
    <citation type="journal article" date="2015" name="Mol. Plant Microbe Interact.">
        <title>Genome, transcriptome, and functional analyses of Penicillium expansum provide new insights into secondary metabolism and pathogenicity.</title>
        <authorList>
            <person name="Ballester A.R."/>
            <person name="Marcet-Houben M."/>
            <person name="Levin E."/>
            <person name="Sela N."/>
            <person name="Selma-Lazaro C."/>
            <person name="Carmona L."/>
            <person name="Wisniewski M."/>
            <person name="Droby S."/>
            <person name="Gonzalez-Candelas L."/>
            <person name="Gabaldon T."/>
        </authorList>
    </citation>
    <scope>NUCLEOTIDE SEQUENCE [LARGE SCALE GENOMIC DNA]</scope>
    <source>
        <strain evidence="1 2">PHI-1</strain>
    </source>
</reference>
<proteinExistence type="predicted"/>
<comment type="caution">
    <text evidence="1">The sequence shown here is derived from an EMBL/GenBank/DDBJ whole genome shotgun (WGS) entry which is preliminary data.</text>
</comment>
<name>A0A0A2KQW1_PENIT</name>
<dbReference type="EMBL" id="JQGA01001153">
    <property type="protein sequence ID" value="KGO69353.1"/>
    <property type="molecule type" value="Genomic_DNA"/>
</dbReference>
<keyword evidence="2" id="KW-1185">Reference proteome</keyword>